<accession>A0A1D1ZUF6</accession>
<reference evidence="3" key="1">
    <citation type="submission" date="2015-08" db="EMBL/GenBank/DDBJ databases">
        <authorList>
            <person name="Babu N.S."/>
            <person name="Beckwith C.J."/>
            <person name="Beseler K.G."/>
            <person name="Brison A."/>
            <person name="Carone J.V."/>
            <person name="Caskin T.P."/>
            <person name="Diamond M."/>
            <person name="Durham M.E."/>
            <person name="Foxe J.M."/>
            <person name="Go M."/>
            <person name="Henderson B.A."/>
            <person name="Jones I.B."/>
            <person name="McGettigan J.A."/>
            <person name="Micheletti S.J."/>
            <person name="Nasrallah M.E."/>
            <person name="Ortiz D."/>
            <person name="Piller C.R."/>
            <person name="Privatt S.R."/>
            <person name="Schneider S.L."/>
            <person name="Sharp S."/>
            <person name="Smith T.C."/>
            <person name="Stanton J.D."/>
            <person name="Ullery H.E."/>
            <person name="Wilson R.J."/>
            <person name="Serrano M.G."/>
            <person name="Buck G."/>
            <person name="Lee V."/>
            <person name="Wang Y."/>
            <person name="Carvalho R."/>
            <person name="Voegtly L."/>
            <person name="Shi R."/>
            <person name="Duckworth R."/>
            <person name="Johnson A."/>
            <person name="Loviza R."/>
            <person name="Walstead R."/>
            <person name="Shah Z."/>
            <person name="Kiflezghi M."/>
            <person name="Wade K."/>
            <person name="Ball S.L."/>
            <person name="Bradley K.W."/>
            <person name="Asai D.J."/>
            <person name="Bowman C.A."/>
            <person name="Russell D.A."/>
            <person name="Pope W.H."/>
            <person name="Jacobs-Sera D."/>
            <person name="Hendrix R.W."/>
            <person name="Hatfull G.F."/>
        </authorList>
    </citation>
    <scope>NUCLEOTIDE SEQUENCE</scope>
</reference>
<sequence length="215" mass="23878">MPLIQAHQYFNFTRRVILECPKRGWRSCRATKVVPPHAMLEHLPALNSQRIILASASPRRRELLQQIGLKFQVVESGFEENLPKTSAGEYAQRTALHKALDVARSMHGKFDLIIAADTVVQVGDRILEKPNDDEHAAEMLESLSGRRHQVCTGVVLLTLHGEPTSFVEMTDVFFASLTTAGIEAYIATGEAHRCMYGDVDAITQPCIQRARTSGA</sequence>
<dbReference type="Gene3D" id="3.90.950.10">
    <property type="match status" value="1"/>
</dbReference>
<dbReference type="InterPro" id="IPR003697">
    <property type="entry name" value="Maf-like"/>
</dbReference>
<keyword evidence="2" id="KW-0378">Hydrolase</keyword>
<dbReference type="Pfam" id="PF02545">
    <property type="entry name" value="Maf"/>
    <property type="match status" value="1"/>
</dbReference>
<evidence type="ECO:0000256" key="1">
    <source>
        <dbReference type="ARBA" id="ARBA00001968"/>
    </source>
</evidence>
<dbReference type="AlphaFoldDB" id="A0A1D1ZUF6"/>
<dbReference type="EMBL" id="GDKF01008141">
    <property type="protein sequence ID" value="JAT70481.1"/>
    <property type="molecule type" value="Transcribed_RNA"/>
</dbReference>
<protein>
    <recommendedName>
        <fullName evidence="4">Maf-like protein</fullName>
    </recommendedName>
</protein>
<dbReference type="InterPro" id="IPR029001">
    <property type="entry name" value="ITPase-like_fam"/>
</dbReference>
<name>A0A1D1ZUF6_AUXPR</name>
<dbReference type="PANTHER" id="PTHR43213">
    <property type="entry name" value="BIFUNCTIONAL DTTP/UTP PYROPHOSPHATASE/METHYLTRANSFERASE PROTEIN-RELATED"/>
    <property type="match status" value="1"/>
</dbReference>
<evidence type="ECO:0000313" key="3">
    <source>
        <dbReference type="EMBL" id="JAT70481.1"/>
    </source>
</evidence>
<dbReference type="CDD" id="cd00555">
    <property type="entry name" value="Maf"/>
    <property type="match status" value="1"/>
</dbReference>
<dbReference type="SUPFAM" id="SSF52972">
    <property type="entry name" value="ITPase-like"/>
    <property type="match status" value="1"/>
</dbReference>
<proteinExistence type="inferred from homology"/>
<gene>
    <name evidence="3" type="ORF">g.11486</name>
</gene>
<feature type="non-terminal residue" evidence="3">
    <location>
        <position position="215"/>
    </location>
</feature>
<comment type="cofactor">
    <cofactor evidence="1">
        <name>a divalent metal cation</name>
        <dbReference type="ChEBI" id="CHEBI:60240"/>
    </cofactor>
</comment>
<organism evidence="3">
    <name type="scientific">Auxenochlorella protothecoides</name>
    <name type="common">Green microalga</name>
    <name type="synonym">Chlorella protothecoides</name>
    <dbReference type="NCBI Taxonomy" id="3075"/>
    <lineage>
        <taxon>Eukaryota</taxon>
        <taxon>Viridiplantae</taxon>
        <taxon>Chlorophyta</taxon>
        <taxon>core chlorophytes</taxon>
        <taxon>Trebouxiophyceae</taxon>
        <taxon>Chlorellales</taxon>
        <taxon>Chlorellaceae</taxon>
        <taxon>Auxenochlorella</taxon>
    </lineage>
</organism>
<dbReference type="PANTHER" id="PTHR43213:SF5">
    <property type="entry name" value="BIFUNCTIONAL DTTP_UTP PYROPHOSPHATASE_METHYLTRANSFERASE PROTEIN-RELATED"/>
    <property type="match status" value="1"/>
</dbReference>
<dbReference type="GO" id="GO:0047429">
    <property type="term" value="F:nucleoside triphosphate diphosphatase activity"/>
    <property type="evidence" value="ECO:0007669"/>
    <property type="project" value="InterPro"/>
</dbReference>
<evidence type="ECO:0000256" key="2">
    <source>
        <dbReference type="ARBA" id="ARBA00022801"/>
    </source>
</evidence>
<dbReference type="NCBIfam" id="TIGR00172">
    <property type="entry name" value="maf"/>
    <property type="match status" value="1"/>
</dbReference>
<evidence type="ECO:0008006" key="4">
    <source>
        <dbReference type="Google" id="ProtNLM"/>
    </source>
</evidence>
<dbReference type="HAMAP" id="MF_00528">
    <property type="entry name" value="Maf"/>
    <property type="match status" value="1"/>
</dbReference>